<dbReference type="PANTHER" id="PTHR12728">
    <property type="entry name" value="BRIX DOMAIN CONTAINING PROTEIN"/>
    <property type="match status" value="1"/>
</dbReference>
<evidence type="ECO:0000313" key="9">
    <source>
        <dbReference type="Proteomes" id="UP001054945"/>
    </source>
</evidence>
<dbReference type="InterPro" id="IPR007109">
    <property type="entry name" value="Brix"/>
</dbReference>
<dbReference type="Pfam" id="PF04427">
    <property type="entry name" value="Brix"/>
    <property type="match status" value="1"/>
</dbReference>
<dbReference type="SMART" id="SM00879">
    <property type="entry name" value="Brix"/>
    <property type="match status" value="1"/>
</dbReference>
<dbReference type="EMBL" id="BPLR01011579">
    <property type="protein sequence ID" value="GIY47439.1"/>
    <property type="molecule type" value="Genomic_DNA"/>
</dbReference>
<evidence type="ECO:0000256" key="3">
    <source>
        <dbReference type="ARBA" id="ARBA00020387"/>
    </source>
</evidence>
<comment type="subcellular location">
    <subcellularLocation>
        <location evidence="1 6">Nucleus</location>
        <location evidence="1 6">Nucleolus</location>
    </subcellularLocation>
</comment>
<proteinExistence type="inferred from homology"/>
<dbReference type="GO" id="GO:0005730">
    <property type="term" value="C:nucleolus"/>
    <property type="evidence" value="ECO:0007669"/>
    <property type="project" value="UniProtKB-SubCell"/>
</dbReference>
<dbReference type="Proteomes" id="UP001054945">
    <property type="component" value="Unassembled WGS sequence"/>
</dbReference>
<evidence type="ECO:0000313" key="8">
    <source>
        <dbReference type="EMBL" id="GIY47439.1"/>
    </source>
</evidence>
<feature type="domain" description="Brix" evidence="7">
    <location>
        <begin position="29"/>
        <end position="232"/>
    </location>
</feature>
<evidence type="ECO:0000256" key="5">
    <source>
        <dbReference type="ARBA" id="ARBA00030889"/>
    </source>
</evidence>
<comment type="caution">
    <text evidence="8">The sequence shown here is derived from an EMBL/GenBank/DDBJ whole genome shotgun (WGS) entry which is preliminary data.</text>
</comment>
<reference evidence="8 9" key="1">
    <citation type="submission" date="2021-06" db="EMBL/GenBank/DDBJ databases">
        <title>Caerostris extrusa draft genome.</title>
        <authorList>
            <person name="Kono N."/>
            <person name="Arakawa K."/>
        </authorList>
    </citation>
    <scope>NUCLEOTIDE SEQUENCE [LARGE SCALE GENOMIC DNA]</scope>
</reference>
<name>A0AAV4TQM4_CAEEX</name>
<accession>A0AAV4TQM4</accession>
<dbReference type="InterPro" id="IPR039770">
    <property type="entry name" value="Rpf2"/>
</dbReference>
<dbReference type="GO" id="GO:0019843">
    <property type="term" value="F:rRNA binding"/>
    <property type="evidence" value="ECO:0007669"/>
    <property type="project" value="UniProtKB-UniRule"/>
</dbReference>
<dbReference type="AlphaFoldDB" id="A0AAV4TQM4"/>
<evidence type="ECO:0000259" key="7">
    <source>
        <dbReference type="PROSITE" id="PS50833"/>
    </source>
</evidence>
<keyword evidence="4 6" id="KW-0539">Nucleus</keyword>
<organism evidence="8 9">
    <name type="scientific">Caerostris extrusa</name>
    <name type="common">Bark spider</name>
    <name type="synonym">Caerostris bankana</name>
    <dbReference type="NCBI Taxonomy" id="172846"/>
    <lineage>
        <taxon>Eukaryota</taxon>
        <taxon>Metazoa</taxon>
        <taxon>Ecdysozoa</taxon>
        <taxon>Arthropoda</taxon>
        <taxon>Chelicerata</taxon>
        <taxon>Arachnida</taxon>
        <taxon>Araneae</taxon>
        <taxon>Araneomorphae</taxon>
        <taxon>Entelegynae</taxon>
        <taxon>Araneoidea</taxon>
        <taxon>Araneidae</taxon>
        <taxon>Caerostris</taxon>
    </lineage>
</organism>
<comment type="similarity">
    <text evidence="2 6">Belongs to the RPF2 family.</text>
</comment>
<evidence type="ECO:0000256" key="4">
    <source>
        <dbReference type="ARBA" id="ARBA00023242"/>
    </source>
</evidence>
<sequence>MEFKVNKPKTFAGKRFLQNREAKLIENDKKTLFIRGVNANNVVLTAINNFVKLKKPNCVFYNRKNEMKPMEDASKLEFFCQKNDASLFMFGSHNKKRPNNLVVGRLFDSHILDMFELGIENFKAMSDFKTAKFPCGNKPMLLFTEGFDEKPEYKRIKNFFIDFFRGPVIDHINLQGLEHVITFALVNDKILFRAYRCKLKKIEDSPSPSVELIEMGPRMNLTMRRMQIAPDDVFKKSCKKPLQLKHTKVKNISKDTFGSTHGRIHMERQNYEKLQTRKMKGIKKRKYEAENANLVEISSKRPKLELTEE</sequence>
<evidence type="ECO:0000256" key="1">
    <source>
        <dbReference type="ARBA" id="ARBA00004604"/>
    </source>
</evidence>
<protein>
    <recommendedName>
        <fullName evidence="3 6">Ribosome production factor 2 homolog</fullName>
    </recommendedName>
    <alternativeName>
        <fullName evidence="5 6">Ribosome biogenesis protein RPF2 homolog</fullName>
    </alternativeName>
</protein>
<gene>
    <name evidence="8" type="primary">Rpf2</name>
    <name evidence="8" type="ORF">CEXT_682361</name>
</gene>
<evidence type="ECO:0000256" key="6">
    <source>
        <dbReference type="RuleBase" id="RU367086"/>
    </source>
</evidence>
<dbReference type="SUPFAM" id="SSF52954">
    <property type="entry name" value="Class II aaRS ABD-related"/>
    <property type="match status" value="1"/>
</dbReference>
<dbReference type="GO" id="GO:0000463">
    <property type="term" value="P:maturation of LSU-rRNA from tricistronic rRNA transcript (SSU-rRNA, 5.8S rRNA, LSU-rRNA)"/>
    <property type="evidence" value="ECO:0007669"/>
    <property type="project" value="TreeGrafter"/>
</dbReference>
<dbReference type="PROSITE" id="PS50833">
    <property type="entry name" value="BRIX"/>
    <property type="match status" value="1"/>
</dbReference>
<evidence type="ECO:0000256" key="2">
    <source>
        <dbReference type="ARBA" id="ARBA00010782"/>
    </source>
</evidence>
<keyword evidence="9" id="KW-1185">Reference proteome</keyword>
<dbReference type="PANTHER" id="PTHR12728:SF0">
    <property type="entry name" value="RIBOSOME PRODUCTION FACTOR 2 HOMOLOG"/>
    <property type="match status" value="1"/>
</dbReference>
<dbReference type="GO" id="GO:0000027">
    <property type="term" value="P:ribosomal large subunit assembly"/>
    <property type="evidence" value="ECO:0007669"/>
    <property type="project" value="InterPro"/>
</dbReference>